<keyword evidence="4" id="KW-1185">Reference proteome</keyword>
<accession>A0A9P8L261</accession>
<dbReference type="PANTHER" id="PTHR28288">
    <property type="entry name" value="PROTEASE B INHIBITOR 2"/>
    <property type="match status" value="1"/>
</dbReference>
<organism evidence="3 4">
    <name type="scientific">Glutinoglossum americanum</name>
    <dbReference type="NCBI Taxonomy" id="1670608"/>
    <lineage>
        <taxon>Eukaryota</taxon>
        <taxon>Fungi</taxon>
        <taxon>Dikarya</taxon>
        <taxon>Ascomycota</taxon>
        <taxon>Pezizomycotina</taxon>
        <taxon>Geoglossomycetes</taxon>
        <taxon>Geoglossales</taxon>
        <taxon>Geoglossaceae</taxon>
        <taxon>Glutinoglossum</taxon>
    </lineage>
</organism>
<feature type="chain" id="PRO_5040108146" evidence="2">
    <location>
        <begin position="20"/>
        <end position="97"/>
    </location>
</feature>
<dbReference type="SUPFAM" id="SSF54897">
    <property type="entry name" value="Protease propeptides/inhibitors"/>
    <property type="match status" value="1"/>
</dbReference>
<dbReference type="OrthoDB" id="3888684at2759"/>
<evidence type="ECO:0000256" key="1">
    <source>
        <dbReference type="ARBA" id="ARBA00038069"/>
    </source>
</evidence>
<evidence type="ECO:0000313" key="4">
    <source>
        <dbReference type="Proteomes" id="UP000698800"/>
    </source>
</evidence>
<dbReference type="InterPro" id="IPR037045">
    <property type="entry name" value="S8pro/Inhibitor_I9_sf"/>
</dbReference>
<reference evidence="3" key="1">
    <citation type="submission" date="2021-03" db="EMBL/GenBank/DDBJ databases">
        <title>Comparative genomics and phylogenomic investigation of the class Geoglossomycetes provide insights into ecological specialization and systematics.</title>
        <authorList>
            <person name="Melie T."/>
            <person name="Pirro S."/>
            <person name="Miller A.N."/>
            <person name="Quandt A."/>
        </authorList>
    </citation>
    <scope>NUCLEOTIDE SEQUENCE</scope>
    <source>
        <strain evidence="3">GBOQ0MN5Z8</strain>
    </source>
</reference>
<sequence>MKVAVISAVIASIALAVSGITPPQKSVIVSFDSDTPDSIIQQAKDAITAAGGVITHEYSLIKGFAARATADAVDLVMALGTQYNFVVEDDQIVHTLV</sequence>
<evidence type="ECO:0000313" key="3">
    <source>
        <dbReference type="EMBL" id="KAH0538367.1"/>
    </source>
</evidence>
<protein>
    <submittedName>
        <fullName evidence="3">Uncharacterized protein</fullName>
    </submittedName>
</protein>
<dbReference type="Gene3D" id="3.30.70.80">
    <property type="entry name" value="Peptidase S8 propeptide/proteinase inhibitor I9"/>
    <property type="match status" value="1"/>
</dbReference>
<dbReference type="Proteomes" id="UP000698800">
    <property type="component" value="Unassembled WGS sequence"/>
</dbReference>
<dbReference type="PANTHER" id="PTHR28288:SF1">
    <property type="entry name" value="INHIBITOR I9 DOMAIN-CONTAINING PROTEIN"/>
    <property type="match status" value="1"/>
</dbReference>
<feature type="signal peptide" evidence="2">
    <location>
        <begin position="1"/>
        <end position="19"/>
    </location>
</feature>
<dbReference type="GO" id="GO:0004866">
    <property type="term" value="F:endopeptidase inhibitor activity"/>
    <property type="evidence" value="ECO:0007669"/>
    <property type="project" value="UniProtKB-ARBA"/>
</dbReference>
<name>A0A9P8L261_9PEZI</name>
<dbReference type="EMBL" id="JAGHQL010000111">
    <property type="protein sequence ID" value="KAH0538367.1"/>
    <property type="molecule type" value="Genomic_DNA"/>
</dbReference>
<dbReference type="GO" id="GO:0042144">
    <property type="term" value="P:vacuole fusion, non-autophagic"/>
    <property type="evidence" value="ECO:0007669"/>
    <property type="project" value="TreeGrafter"/>
</dbReference>
<dbReference type="FunFam" id="3.30.70.80:FF:000005">
    <property type="entry name" value="Proteinase inhibitor I2B"/>
    <property type="match status" value="1"/>
</dbReference>
<evidence type="ECO:0000256" key="2">
    <source>
        <dbReference type="SAM" id="SignalP"/>
    </source>
</evidence>
<dbReference type="AlphaFoldDB" id="A0A9P8L261"/>
<dbReference type="InterPro" id="IPR052471">
    <property type="entry name" value="PBI_I9"/>
</dbReference>
<keyword evidence="2" id="KW-0732">Signal</keyword>
<gene>
    <name evidence="3" type="ORF">FGG08_005016</name>
</gene>
<comment type="similarity">
    <text evidence="1">Belongs to the protease inhibitor I9 family.</text>
</comment>
<proteinExistence type="inferred from homology"/>
<comment type="caution">
    <text evidence="3">The sequence shown here is derived from an EMBL/GenBank/DDBJ whole genome shotgun (WGS) entry which is preliminary data.</text>
</comment>